<keyword evidence="2" id="KW-1133">Transmembrane helix</keyword>
<dbReference type="AlphaFoldDB" id="A0A6C0KWM6"/>
<evidence type="ECO:0000256" key="2">
    <source>
        <dbReference type="SAM" id="Phobius"/>
    </source>
</evidence>
<proteinExistence type="predicted"/>
<keyword evidence="2" id="KW-0472">Membrane</keyword>
<reference evidence="3" key="1">
    <citation type="journal article" date="2020" name="Nature">
        <title>Giant virus diversity and host interactions through global metagenomics.</title>
        <authorList>
            <person name="Schulz F."/>
            <person name="Roux S."/>
            <person name="Paez-Espino D."/>
            <person name="Jungbluth S."/>
            <person name="Walsh D.A."/>
            <person name="Denef V.J."/>
            <person name="McMahon K.D."/>
            <person name="Konstantinidis K.T."/>
            <person name="Eloe-Fadrosh E.A."/>
            <person name="Kyrpides N.C."/>
            <person name="Woyke T."/>
        </authorList>
    </citation>
    <scope>NUCLEOTIDE SEQUENCE</scope>
    <source>
        <strain evidence="3">GVMAG-S-3300013094-109</strain>
    </source>
</reference>
<feature type="transmembrane region" description="Helical" evidence="2">
    <location>
        <begin position="6"/>
        <end position="24"/>
    </location>
</feature>
<feature type="compositionally biased region" description="Low complexity" evidence="1">
    <location>
        <begin position="120"/>
        <end position="129"/>
    </location>
</feature>
<evidence type="ECO:0000256" key="1">
    <source>
        <dbReference type="SAM" id="MobiDB-lite"/>
    </source>
</evidence>
<feature type="transmembrane region" description="Helical" evidence="2">
    <location>
        <begin position="55"/>
        <end position="79"/>
    </location>
</feature>
<feature type="transmembrane region" description="Helical" evidence="2">
    <location>
        <begin position="31"/>
        <end position="49"/>
    </location>
</feature>
<accession>A0A6C0KWM6</accession>
<protein>
    <submittedName>
        <fullName evidence="3">Uncharacterized protein</fullName>
    </submittedName>
</protein>
<dbReference type="EMBL" id="MN740991">
    <property type="protein sequence ID" value="QHU21661.1"/>
    <property type="molecule type" value="Genomic_DNA"/>
</dbReference>
<name>A0A6C0KWM6_9ZZZZ</name>
<evidence type="ECO:0000313" key="3">
    <source>
        <dbReference type="EMBL" id="QHU21661.1"/>
    </source>
</evidence>
<sequence>MINLCPPALIYLVFSLTHIIIDTFKGLYNTAFFKFIVMVMVTFLLNILCEGGLSVVSWIIVFIPFIFMTIIVTMLLYIFGLDAASGTINYKCKDSTTSSSQNTYVVVPKSSQTYNVTTATTTTTTENPYTKPPPPTNSSSSQYESFSLI</sequence>
<organism evidence="3">
    <name type="scientific">viral metagenome</name>
    <dbReference type="NCBI Taxonomy" id="1070528"/>
    <lineage>
        <taxon>unclassified sequences</taxon>
        <taxon>metagenomes</taxon>
        <taxon>organismal metagenomes</taxon>
    </lineage>
</organism>
<feature type="region of interest" description="Disordered" evidence="1">
    <location>
        <begin position="120"/>
        <end position="149"/>
    </location>
</feature>
<keyword evidence="2" id="KW-0812">Transmembrane</keyword>